<evidence type="ECO:0000259" key="4">
    <source>
        <dbReference type="SMART" id="SM00829"/>
    </source>
</evidence>
<dbReference type="Gene3D" id="3.90.180.10">
    <property type="entry name" value="Medium-chain alcohol dehydrogenases, catalytic domain"/>
    <property type="match status" value="1"/>
</dbReference>
<evidence type="ECO:0000256" key="3">
    <source>
        <dbReference type="ARBA" id="ARBA00023002"/>
    </source>
</evidence>
<dbReference type="InterPro" id="IPR011032">
    <property type="entry name" value="GroES-like_sf"/>
</dbReference>
<evidence type="ECO:0000313" key="5">
    <source>
        <dbReference type="EMBL" id="KAJ4335830.1"/>
    </source>
</evidence>
<dbReference type="InterPro" id="IPR020843">
    <property type="entry name" value="ER"/>
</dbReference>
<dbReference type="InterPro" id="IPR013149">
    <property type="entry name" value="ADH-like_C"/>
</dbReference>
<comment type="caution">
    <text evidence="5">The sequence shown here is derived from an EMBL/GenBank/DDBJ whole genome shotgun (WGS) entry which is preliminary data.</text>
</comment>
<comment type="subunit">
    <text evidence="2">Monomer.</text>
</comment>
<comment type="similarity">
    <text evidence="1">Belongs to the zinc-containing alcohol dehydrogenase family.</text>
</comment>
<evidence type="ECO:0000256" key="2">
    <source>
        <dbReference type="ARBA" id="ARBA00011245"/>
    </source>
</evidence>
<evidence type="ECO:0000256" key="1">
    <source>
        <dbReference type="ARBA" id="ARBA00008072"/>
    </source>
</evidence>
<dbReference type="PANTHER" id="PTHR45348">
    <property type="entry name" value="HYPOTHETICAL OXIDOREDUCTASE (EUROFUNG)"/>
    <property type="match status" value="1"/>
</dbReference>
<dbReference type="SMART" id="SM00829">
    <property type="entry name" value="PKS_ER"/>
    <property type="match status" value="1"/>
</dbReference>
<dbReference type="PANTHER" id="PTHR45348:SF2">
    <property type="entry name" value="ZINC-TYPE ALCOHOL DEHYDROGENASE-LIKE PROTEIN C2E1P3.01"/>
    <property type="match status" value="1"/>
</dbReference>
<dbReference type="GO" id="GO:0016651">
    <property type="term" value="F:oxidoreductase activity, acting on NAD(P)H"/>
    <property type="evidence" value="ECO:0007669"/>
    <property type="project" value="InterPro"/>
</dbReference>
<evidence type="ECO:0000313" key="6">
    <source>
        <dbReference type="Proteomes" id="UP001140562"/>
    </source>
</evidence>
<name>A0A9W9BZ42_9PLEO</name>
<protein>
    <recommendedName>
        <fullName evidence="4">Enoyl reductase (ER) domain-containing protein</fullName>
    </recommendedName>
</protein>
<keyword evidence="3" id="KW-0560">Oxidoreductase</keyword>
<dbReference type="AlphaFoldDB" id="A0A9W9BZ42"/>
<dbReference type="InterPro" id="IPR013154">
    <property type="entry name" value="ADH-like_N"/>
</dbReference>
<dbReference type="Pfam" id="PF00107">
    <property type="entry name" value="ADH_zinc_N"/>
    <property type="match status" value="1"/>
</dbReference>
<dbReference type="OrthoDB" id="48317at2759"/>
<keyword evidence="6" id="KW-1185">Reference proteome</keyword>
<dbReference type="InterPro" id="IPR036291">
    <property type="entry name" value="NAD(P)-bd_dom_sf"/>
</dbReference>
<organism evidence="5 6">
    <name type="scientific">Didymella glomerata</name>
    <dbReference type="NCBI Taxonomy" id="749621"/>
    <lineage>
        <taxon>Eukaryota</taxon>
        <taxon>Fungi</taxon>
        <taxon>Dikarya</taxon>
        <taxon>Ascomycota</taxon>
        <taxon>Pezizomycotina</taxon>
        <taxon>Dothideomycetes</taxon>
        <taxon>Pleosporomycetidae</taxon>
        <taxon>Pleosporales</taxon>
        <taxon>Pleosporineae</taxon>
        <taxon>Didymellaceae</taxon>
        <taxon>Didymella</taxon>
    </lineage>
</organism>
<dbReference type="Pfam" id="PF08240">
    <property type="entry name" value="ADH_N"/>
    <property type="match status" value="1"/>
</dbReference>
<dbReference type="Gene3D" id="3.40.50.720">
    <property type="entry name" value="NAD(P)-binding Rossmann-like Domain"/>
    <property type="match status" value="1"/>
</dbReference>
<dbReference type="Proteomes" id="UP001140562">
    <property type="component" value="Unassembled WGS sequence"/>
</dbReference>
<dbReference type="CDD" id="cd08249">
    <property type="entry name" value="enoyl_reductase_like"/>
    <property type="match status" value="1"/>
</dbReference>
<gene>
    <name evidence="5" type="ORF">N0V87_005812</name>
</gene>
<dbReference type="EMBL" id="JAPEUV010000056">
    <property type="protein sequence ID" value="KAJ4335830.1"/>
    <property type="molecule type" value="Genomic_DNA"/>
</dbReference>
<dbReference type="SUPFAM" id="SSF50129">
    <property type="entry name" value="GroES-like"/>
    <property type="match status" value="1"/>
</dbReference>
<feature type="domain" description="Enoyl reductase (ER)" evidence="4">
    <location>
        <begin position="13"/>
        <end position="339"/>
    </location>
</feature>
<dbReference type="InterPro" id="IPR047122">
    <property type="entry name" value="Trans-enoyl_RdTase-like"/>
</dbReference>
<proteinExistence type="inferred from homology"/>
<dbReference type="SUPFAM" id="SSF51735">
    <property type="entry name" value="NAD(P)-binding Rossmann-fold domains"/>
    <property type="match status" value="1"/>
</dbReference>
<accession>A0A9W9BZ42</accession>
<sequence length="343" mass="36481">MSSQKAVVHVEKGVSELRSDVPLPKVQDNFIIVKTKAVALNPTDWKSIENSPSKGAIAGCDYAGVVEEVGNGVKDIEVGDRVAGFARGGDPADHSNGAFAEHIKAKAGIHAKISENMSWEDASTLGVGITTVGQGLYQALGLPLPPAKVSEPTSVLIYGASTATGTLAVQFAKLSGAEVFATASPHNFDLVKKLGADHVFDYKDPKCGSKIREASKDKLKLVFDCIAEHGSENLCCDAISSSGGQYSCLLPFPLQNFPRQDVKHGWTLGYTALGEKFSDKVPAKPEDYEFGVKFWKAAEGLLNSGKIKTHPTLVKDGLEGVPQGLNDLKDGKVSGKKLVYRVI</sequence>
<reference evidence="5" key="1">
    <citation type="submission" date="2022-10" db="EMBL/GenBank/DDBJ databases">
        <title>Tapping the CABI collections for fungal endophytes: first genome assemblies for Collariella, Neodidymelliopsis, Ascochyta clinopodiicola, Didymella pomorum, Didymosphaeria variabile, Neocosmospora piperis and Neocucurbitaria cava.</title>
        <authorList>
            <person name="Hill R."/>
        </authorList>
    </citation>
    <scope>NUCLEOTIDE SEQUENCE</scope>
    <source>
        <strain evidence="5">IMI 360193</strain>
    </source>
</reference>